<evidence type="ECO:0000256" key="1">
    <source>
        <dbReference type="SAM" id="Phobius"/>
    </source>
</evidence>
<dbReference type="GO" id="GO:0004674">
    <property type="term" value="F:protein serine/threonine kinase activity"/>
    <property type="evidence" value="ECO:0007669"/>
    <property type="project" value="UniProtKB-KW"/>
</dbReference>
<organism evidence="2 3">
    <name type="scientific">Pseudoxanthomonas gei</name>
    <dbReference type="NCBI Taxonomy" id="1383030"/>
    <lineage>
        <taxon>Bacteria</taxon>
        <taxon>Pseudomonadati</taxon>
        <taxon>Pseudomonadota</taxon>
        <taxon>Gammaproteobacteria</taxon>
        <taxon>Lysobacterales</taxon>
        <taxon>Lysobacteraceae</taxon>
        <taxon>Pseudoxanthomonas</taxon>
    </lineage>
</organism>
<sequence>MELDEIKMAWQAQDRKLERQNAINFQLLKDDGTRRVRSSLRPLAWGQLAQMAFGVLFVLLAASLWMRAGSSPGRLPWHLVAAGVLVHAYGIAAIAMAGCTLGLVRTIDYALPVVAIQKQLAKLRRLYIFGGIVAGLPWWFMWVPVLMVLAALGGVDLYARAPSLVWIGMGVGAAGLAGSWWLHHWSRSSRRPQLARTMQDGMTGSSLRNAQRIADEIARFEQE</sequence>
<dbReference type="Proteomes" id="UP001429354">
    <property type="component" value="Unassembled WGS sequence"/>
</dbReference>
<evidence type="ECO:0000313" key="2">
    <source>
        <dbReference type="EMBL" id="NDK39879.1"/>
    </source>
</evidence>
<keyword evidence="3" id="KW-1185">Reference proteome</keyword>
<protein>
    <submittedName>
        <fullName evidence="2">Serine/threonine protein kinase</fullName>
    </submittedName>
</protein>
<keyword evidence="1" id="KW-1133">Transmembrane helix</keyword>
<feature type="transmembrane region" description="Helical" evidence="1">
    <location>
        <begin position="164"/>
        <end position="182"/>
    </location>
</feature>
<keyword evidence="2" id="KW-0808">Transferase</keyword>
<comment type="caution">
    <text evidence="2">The sequence shown here is derived from an EMBL/GenBank/DDBJ whole genome shotgun (WGS) entry which is preliminary data.</text>
</comment>
<feature type="transmembrane region" description="Helical" evidence="1">
    <location>
        <begin position="125"/>
        <end position="152"/>
    </location>
</feature>
<feature type="transmembrane region" description="Helical" evidence="1">
    <location>
        <begin position="77"/>
        <end position="104"/>
    </location>
</feature>
<dbReference type="EMBL" id="QOVG01000010">
    <property type="protein sequence ID" value="NDK39879.1"/>
    <property type="molecule type" value="Genomic_DNA"/>
</dbReference>
<name>A0ABX0AKV8_9GAMM</name>
<keyword evidence="2" id="KW-0418">Kinase</keyword>
<feature type="transmembrane region" description="Helical" evidence="1">
    <location>
        <begin position="43"/>
        <end position="65"/>
    </location>
</feature>
<proteinExistence type="predicted"/>
<gene>
    <name evidence="2" type="ORF">DT603_13630</name>
</gene>
<keyword evidence="1" id="KW-0812">Transmembrane</keyword>
<accession>A0ABX0AKV8</accession>
<dbReference type="RefSeq" id="WP_162350544.1">
    <property type="nucleotide sequence ID" value="NZ_QOVG01000010.1"/>
</dbReference>
<evidence type="ECO:0000313" key="3">
    <source>
        <dbReference type="Proteomes" id="UP001429354"/>
    </source>
</evidence>
<keyword evidence="2" id="KW-0723">Serine/threonine-protein kinase</keyword>
<keyword evidence="1" id="KW-0472">Membrane</keyword>
<reference evidence="2 3" key="1">
    <citation type="submission" date="2018-07" db="EMBL/GenBank/DDBJ databases">
        <title>Whole genome Sequencing of Pseudoxanthomonas gei KCTC 32298 (T).</title>
        <authorList>
            <person name="Kumar S."/>
            <person name="Bansal K."/>
            <person name="Kaur A."/>
            <person name="Patil P."/>
            <person name="Sharma S."/>
            <person name="Patil P.B."/>
        </authorList>
    </citation>
    <scope>NUCLEOTIDE SEQUENCE [LARGE SCALE GENOMIC DNA]</scope>
    <source>
        <strain evidence="2 3">KCTC 32298</strain>
    </source>
</reference>